<reference evidence="1" key="2">
    <citation type="journal article" date="2020" name="Nat. Commun.">
        <title>Large-scale genome sequencing of mycorrhizal fungi provides insights into the early evolution of symbiotic traits.</title>
        <authorList>
            <person name="Miyauchi S."/>
            <person name="Kiss E."/>
            <person name="Kuo A."/>
            <person name="Drula E."/>
            <person name="Kohler A."/>
            <person name="Sanchez-Garcia M."/>
            <person name="Morin E."/>
            <person name="Andreopoulos B."/>
            <person name="Barry K.W."/>
            <person name="Bonito G."/>
            <person name="Buee M."/>
            <person name="Carver A."/>
            <person name="Chen C."/>
            <person name="Cichocki N."/>
            <person name="Clum A."/>
            <person name="Culley D."/>
            <person name="Crous P.W."/>
            <person name="Fauchery L."/>
            <person name="Girlanda M."/>
            <person name="Hayes R.D."/>
            <person name="Keri Z."/>
            <person name="LaButti K."/>
            <person name="Lipzen A."/>
            <person name="Lombard V."/>
            <person name="Magnuson J."/>
            <person name="Maillard F."/>
            <person name="Murat C."/>
            <person name="Nolan M."/>
            <person name="Ohm R.A."/>
            <person name="Pangilinan J."/>
            <person name="Pereira M.F."/>
            <person name="Perotto S."/>
            <person name="Peter M."/>
            <person name="Pfister S."/>
            <person name="Riley R."/>
            <person name="Sitrit Y."/>
            <person name="Stielow J.B."/>
            <person name="Szollosi G."/>
            <person name="Zifcakova L."/>
            <person name="Stursova M."/>
            <person name="Spatafora J.W."/>
            <person name="Tedersoo L."/>
            <person name="Vaario L.M."/>
            <person name="Yamada A."/>
            <person name="Yan M."/>
            <person name="Wang P."/>
            <person name="Xu J."/>
            <person name="Bruns T."/>
            <person name="Baldrian P."/>
            <person name="Vilgalys R."/>
            <person name="Dunand C."/>
            <person name="Henrissat B."/>
            <person name="Grigoriev I.V."/>
            <person name="Hibbett D."/>
            <person name="Nagy L.G."/>
            <person name="Martin F.M."/>
        </authorList>
    </citation>
    <scope>NUCLEOTIDE SEQUENCE</scope>
    <source>
        <strain evidence="1">BED1</strain>
    </source>
</reference>
<name>A0AAD4BVK3_BOLED</name>
<protein>
    <submittedName>
        <fullName evidence="1">Uncharacterized protein</fullName>
    </submittedName>
</protein>
<dbReference type="EMBL" id="WHUW01000011">
    <property type="protein sequence ID" value="KAF8441079.1"/>
    <property type="molecule type" value="Genomic_DNA"/>
</dbReference>
<proteinExistence type="predicted"/>
<comment type="caution">
    <text evidence="1">The sequence shown here is derived from an EMBL/GenBank/DDBJ whole genome shotgun (WGS) entry which is preliminary data.</text>
</comment>
<accession>A0AAD4BVK3</accession>
<dbReference type="AlphaFoldDB" id="A0AAD4BVK3"/>
<dbReference type="Proteomes" id="UP001194468">
    <property type="component" value="Unassembled WGS sequence"/>
</dbReference>
<reference evidence="1" key="1">
    <citation type="submission" date="2019-10" db="EMBL/GenBank/DDBJ databases">
        <authorList>
            <consortium name="DOE Joint Genome Institute"/>
            <person name="Kuo A."/>
            <person name="Miyauchi S."/>
            <person name="Kiss E."/>
            <person name="Drula E."/>
            <person name="Kohler A."/>
            <person name="Sanchez-Garcia M."/>
            <person name="Andreopoulos B."/>
            <person name="Barry K.W."/>
            <person name="Bonito G."/>
            <person name="Buee M."/>
            <person name="Carver A."/>
            <person name="Chen C."/>
            <person name="Cichocki N."/>
            <person name="Clum A."/>
            <person name="Culley D."/>
            <person name="Crous P.W."/>
            <person name="Fauchery L."/>
            <person name="Girlanda M."/>
            <person name="Hayes R."/>
            <person name="Keri Z."/>
            <person name="LaButti K."/>
            <person name="Lipzen A."/>
            <person name="Lombard V."/>
            <person name="Magnuson J."/>
            <person name="Maillard F."/>
            <person name="Morin E."/>
            <person name="Murat C."/>
            <person name="Nolan M."/>
            <person name="Ohm R."/>
            <person name="Pangilinan J."/>
            <person name="Pereira M."/>
            <person name="Perotto S."/>
            <person name="Peter M."/>
            <person name="Riley R."/>
            <person name="Sitrit Y."/>
            <person name="Stielow B."/>
            <person name="Szollosi G."/>
            <person name="Zifcakova L."/>
            <person name="Stursova M."/>
            <person name="Spatafora J.W."/>
            <person name="Tedersoo L."/>
            <person name="Vaario L.-M."/>
            <person name="Yamada A."/>
            <person name="Yan M."/>
            <person name="Wang P."/>
            <person name="Xu J."/>
            <person name="Bruns T."/>
            <person name="Baldrian P."/>
            <person name="Vilgalys R."/>
            <person name="Henrissat B."/>
            <person name="Grigoriev I.V."/>
            <person name="Hibbett D."/>
            <person name="Nagy L.G."/>
            <person name="Martin F.M."/>
        </authorList>
    </citation>
    <scope>NUCLEOTIDE SEQUENCE</scope>
    <source>
        <strain evidence="1">BED1</strain>
    </source>
</reference>
<sequence>MTLVSAWAHLEYLSIGAANNWRPQSTQSCITPDGLIQLLQTRLSLRHVALHMDTRGYTKPPPEGMASEPRLDGAAHIVDQRPQLVDRRNMLARRLRVLF</sequence>
<evidence type="ECO:0000313" key="1">
    <source>
        <dbReference type="EMBL" id="KAF8441079.1"/>
    </source>
</evidence>
<gene>
    <name evidence="1" type="ORF">L210DRAFT_589819</name>
</gene>
<evidence type="ECO:0000313" key="2">
    <source>
        <dbReference type="Proteomes" id="UP001194468"/>
    </source>
</evidence>
<keyword evidence="2" id="KW-1185">Reference proteome</keyword>
<organism evidence="1 2">
    <name type="scientific">Boletus edulis BED1</name>
    <dbReference type="NCBI Taxonomy" id="1328754"/>
    <lineage>
        <taxon>Eukaryota</taxon>
        <taxon>Fungi</taxon>
        <taxon>Dikarya</taxon>
        <taxon>Basidiomycota</taxon>
        <taxon>Agaricomycotina</taxon>
        <taxon>Agaricomycetes</taxon>
        <taxon>Agaricomycetidae</taxon>
        <taxon>Boletales</taxon>
        <taxon>Boletineae</taxon>
        <taxon>Boletaceae</taxon>
        <taxon>Boletoideae</taxon>
        <taxon>Boletus</taxon>
    </lineage>
</organism>